<dbReference type="FunFam" id="1.10.287.1080:FF:000001">
    <property type="entry name" value="Nucleoside triphosphate pyrophosphohydrolase"/>
    <property type="match status" value="1"/>
</dbReference>
<dbReference type="Pfam" id="PF03819">
    <property type="entry name" value="MazG"/>
    <property type="match status" value="1"/>
</dbReference>
<dbReference type="GO" id="GO:0046081">
    <property type="term" value="P:dUTP catabolic process"/>
    <property type="evidence" value="ECO:0007669"/>
    <property type="project" value="TreeGrafter"/>
</dbReference>
<dbReference type="GO" id="GO:0046052">
    <property type="term" value="P:UTP catabolic process"/>
    <property type="evidence" value="ECO:0007669"/>
    <property type="project" value="TreeGrafter"/>
</dbReference>
<dbReference type="InterPro" id="IPR011551">
    <property type="entry name" value="NTP_PyrPHydrolase_MazG"/>
</dbReference>
<feature type="domain" description="NTP pyrophosphohydrolase MazG-like" evidence="1">
    <location>
        <begin position="25"/>
        <end position="98"/>
    </location>
</feature>
<evidence type="ECO:0000313" key="2">
    <source>
        <dbReference type="EMBL" id="THG28404.1"/>
    </source>
</evidence>
<dbReference type="GO" id="GO:0047429">
    <property type="term" value="F:nucleoside triphosphate diphosphatase activity"/>
    <property type="evidence" value="ECO:0007669"/>
    <property type="project" value="TreeGrafter"/>
</dbReference>
<comment type="caution">
    <text evidence="2">The sequence shown here is derived from an EMBL/GenBank/DDBJ whole genome shotgun (WGS) entry which is preliminary data.</text>
</comment>
<dbReference type="PANTHER" id="PTHR30522:SF0">
    <property type="entry name" value="NUCLEOSIDE TRIPHOSPHATE PYROPHOSPHOHYDROLASE"/>
    <property type="match status" value="1"/>
</dbReference>
<accession>A0A4S4FFJ7</accession>
<dbReference type="InterPro" id="IPR004518">
    <property type="entry name" value="MazG-like_dom"/>
</dbReference>
<dbReference type="Proteomes" id="UP000309133">
    <property type="component" value="Unassembled WGS sequence"/>
</dbReference>
<evidence type="ECO:0000313" key="3">
    <source>
        <dbReference type="Proteomes" id="UP000309133"/>
    </source>
</evidence>
<keyword evidence="3" id="KW-1185">Reference proteome</keyword>
<dbReference type="CDD" id="cd11528">
    <property type="entry name" value="NTP-PPase_MazG_Nterm"/>
    <property type="match status" value="1"/>
</dbReference>
<dbReference type="InterPro" id="IPR048015">
    <property type="entry name" value="NTP-PPase_MazG-like_N"/>
</dbReference>
<dbReference type="PANTHER" id="PTHR30522">
    <property type="entry name" value="NUCLEOSIDE TRIPHOSPHATE PYROPHOSPHOHYDROLASE"/>
    <property type="match status" value="1"/>
</dbReference>
<dbReference type="GO" id="GO:0046076">
    <property type="term" value="P:dTTP catabolic process"/>
    <property type="evidence" value="ECO:0007669"/>
    <property type="project" value="TreeGrafter"/>
</dbReference>
<sequence>MSAGLDELVSVMHRLRAECAWDAEQTHESLVPYLIEESAELVDAIEAGDPVEVREELGDVLYQVLFHADIAAEHDGYDIDDVARTVAEKMRRRHPHVFGESSATTTDEIREQWLAIKKVEKSERTSVLDGIPKGLPALALADKVLGRAAQAGLLTADDAISAKSLGFENEDELGPMLMAIVMSAKTIGVDAERALRNAVRALSAEIRAEEPQL</sequence>
<reference evidence="2 3" key="1">
    <citation type="submission" date="2019-04" db="EMBL/GenBank/DDBJ databases">
        <authorList>
            <person name="Jiang L."/>
        </authorList>
    </citation>
    <scope>NUCLEOTIDE SEQUENCE [LARGE SCALE GENOMIC DNA]</scope>
    <source>
        <strain evidence="2 3">YIM 131853</strain>
    </source>
</reference>
<dbReference type="GO" id="GO:0006203">
    <property type="term" value="P:dGTP catabolic process"/>
    <property type="evidence" value="ECO:0007669"/>
    <property type="project" value="TreeGrafter"/>
</dbReference>
<dbReference type="GO" id="GO:0046061">
    <property type="term" value="P:dATP catabolic process"/>
    <property type="evidence" value="ECO:0007669"/>
    <property type="project" value="TreeGrafter"/>
</dbReference>
<name>A0A4S4FFJ7_9MICO</name>
<dbReference type="GO" id="GO:0046047">
    <property type="term" value="P:TTP catabolic process"/>
    <property type="evidence" value="ECO:0007669"/>
    <property type="project" value="TreeGrafter"/>
</dbReference>
<dbReference type="EMBL" id="SSSM01000006">
    <property type="protein sequence ID" value="THG28404.1"/>
    <property type="molecule type" value="Genomic_DNA"/>
</dbReference>
<organism evidence="2 3">
    <name type="scientific">Naasia lichenicola</name>
    <dbReference type="NCBI Taxonomy" id="2565933"/>
    <lineage>
        <taxon>Bacteria</taxon>
        <taxon>Bacillati</taxon>
        <taxon>Actinomycetota</taxon>
        <taxon>Actinomycetes</taxon>
        <taxon>Micrococcales</taxon>
        <taxon>Microbacteriaceae</taxon>
        <taxon>Naasia</taxon>
    </lineage>
</organism>
<dbReference type="Gene3D" id="1.10.287.1080">
    <property type="entry name" value="MazG-like"/>
    <property type="match status" value="2"/>
</dbReference>
<dbReference type="RefSeq" id="WP_136428763.1">
    <property type="nucleotide sequence ID" value="NZ_SSSM01000006.1"/>
</dbReference>
<dbReference type="SUPFAM" id="SSF101386">
    <property type="entry name" value="all-alpha NTP pyrophosphatases"/>
    <property type="match status" value="1"/>
</dbReference>
<gene>
    <name evidence="2" type="ORF">E6C64_16325</name>
</gene>
<dbReference type="AlphaFoldDB" id="A0A4S4FFJ7"/>
<dbReference type="NCBIfam" id="TIGR00444">
    <property type="entry name" value="mazG"/>
    <property type="match status" value="1"/>
</dbReference>
<dbReference type="OrthoDB" id="9808939at2"/>
<protein>
    <submittedName>
        <fullName evidence="2">MazG family protein</fullName>
    </submittedName>
</protein>
<proteinExistence type="predicted"/>
<evidence type="ECO:0000259" key="1">
    <source>
        <dbReference type="Pfam" id="PF03819"/>
    </source>
</evidence>
<dbReference type="GO" id="GO:0006950">
    <property type="term" value="P:response to stress"/>
    <property type="evidence" value="ECO:0007669"/>
    <property type="project" value="UniProtKB-ARBA"/>
</dbReference>